<keyword evidence="4" id="KW-0378">Hydrolase</keyword>
<dbReference type="InterPro" id="IPR006615">
    <property type="entry name" value="Pept_C19_DUSP"/>
</dbReference>
<feature type="compositionally biased region" description="Basic residues" evidence="1">
    <location>
        <begin position="766"/>
        <end position="776"/>
    </location>
</feature>
<dbReference type="InterPro" id="IPR018200">
    <property type="entry name" value="USP_CS"/>
</dbReference>
<evidence type="ECO:0000259" key="2">
    <source>
        <dbReference type="PROSITE" id="PS50235"/>
    </source>
</evidence>
<sequence length="1171" mass="137198">MFLTEFGNKNRINEKNKYENEEEKSKLDKNYTNNNNRSKNKQEQKSGSDQKNMNKRSIKYEQNENKEPEKEKEKEKENEKENEKEKETNKLKNLTPKKEGQLMKKIENKSKKVDGKNWYLINYKWWTEWKQYTSYDFIDYDSSDDSSSENESPFEPEKPKEIDNRPLLNDENELKTGLSEYLNYHVVCREMWTKLEQMYGGGPEIPRKIIKHGLNKNKMVEVYPLSLSIIYYAKGKAKSKISLSISRSSTIQQLVDVGKVKFAINKENVYLFDYFHGKRGREFTNFEETISESYIMNNSHLLISTTSEETLSDSVDGTNLSSNYTETLEPNLSSFTNSSFNNSTRYLSGPSHKGCTGLNNLGNTCFMNSGLQCLLHTVPLIQYFFNEDNSIEMGGKLASAFGNLVKEYWEGKSSAISPTKFKHVIGQFSSQIKGFSQQDPQELISLVLDGLHKDLNGFLEKNLVETLVQGELTEEEFANESWKVYKQRNDSKIVDLFQGQLKNKLTCISCKEISINFDPYMYLSLPIPGLNVYKTRLTLIFKDGTKSPVAYGIISAKKDGLYGILSEVSRYSNIPVENLKMAEIFQNRINTFIDNDMKVQNIEKNDTLVVYEVDNFDINEGEMGGQMDRVEEKEKVDEEERGKKGDDLENSYCFFDENYQKKKNHKKKKKKKKKTIYLEIHSSAKIKKAYPLYKEKFQIKDEIFGIPRLLALSRGKITYFDLYQKIKFLLENLIPTNEYNLEEGKQNFARGESLKENYLKKEENQRRKRKRKKRKEERKEANFQKWMKQKIEKRIIKKEKKKKKKIGMQIDYSSDSSDSPTEQYYRKKYQYNLYNFYDYNNSSSDENETSDENINKGQNGNDKDDKDDDDDDDDDDEKENKLYSKCGFYTGLHTPFFNINYFEKDKVKEFNEKSEGKIKINKNLQIVLNWYPNLYLEDDNFLNLKKKLNTMTPHESYHSINQKTKTNSSINLSKCIGQFVTEEKLGINDKWYCPKCQKHVQAMKKIDIWSAPEILIFQLQRFRYDTFSIPKIATYVDFPEEIDLSKYIIGKCKKSPKYRLYGVSNHYGGYRSSHYTAYAKNPTTQKWYEYDDSSVSSISGIDEVKSSAAYVLFYRRIEDDDMSIKNLDPLFNDFSHKKNQQKSYVISKKKNRNNGIGVENSSDTDECQDFN</sequence>
<dbReference type="InterPro" id="IPR038765">
    <property type="entry name" value="Papain-like_cys_pep_sf"/>
</dbReference>
<dbReference type="PROSITE" id="PS50235">
    <property type="entry name" value="USP_3"/>
    <property type="match status" value="1"/>
</dbReference>
<feature type="region of interest" description="Disordered" evidence="1">
    <location>
        <begin position="840"/>
        <end position="878"/>
    </location>
</feature>
<evidence type="ECO:0000259" key="3">
    <source>
        <dbReference type="PROSITE" id="PS51283"/>
    </source>
</evidence>
<feature type="compositionally biased region" description="Basic and acidic residues" evidence="1">
    <location>
        <begin position="155"/>
        <end position="164"/>
    </location>
</feature>
<gene>
    <name evidence="4" type="ORF">M0812_09590</name>
</gene>
<evidence type="ECO:0000313" key="4">
    <source>
        <dbReference type="EMBL" id="KAJ3443746.1"/>
    </source>
</evidence>
<dbReference type="SUPFAM" id="SSF143791">
    <property type="entry name" value="DUSP-like"/>
    <property type="match status" value="1"/>
</dbReference>
<dbReference type="AlphaFoldDB" id="A0AAV7ZP12"/>
<dbReference type="PANTHER" id="PTHR21646">
    <property type="entry name" value="UBIQUITIN CARBOXYL-TERMINAL HYDROLASE"/>
    <property type="match status" value="1"/>
</dbReference>
<dbReference type="PROSITE" id="PS00972">
    <property type="entry name" value="USP_1"/>
    <property type="match status" value="1"/>
</dbReference>
<dbReference type="GO" id="GO:0016579">
    <property type="term" value="P:protein deubiquitination"/>
    <property type="evidence" value="ECO:0007669"/>
    <property type="project" value="InterPro"/>
</dbReference>
<dbReference type="SUPFAM" id="SSF54001">
    <property type="entry name" value="Cysteine proteinases"/>
    <property type="match status" value="1"/>
</dbReference>
<dbReference type="SMART" id="SM00695">
    <property type="entry name" value="DUSP"/>
    <property type="match status" value="1"/>
</dbReference>
<dbReference type="Gene3D" id="3.90.70.10">
    <property type="entry name" value="Cysteine proteinases"/>
    <property type="match status" value="2"/>
</dbReference>
<accession>A0AAV7ZP12</accession>
<dbReference type="EMBL" id="JANTQA010000023">
    <property type="protein sequence ID" value="KAJ3443746.1"/>
    <property type="molecule type" value="Genomic_DNA"/>
</dbReference>
<dbReference type="GO" id="GO:0004843">
    <property type="term" value="F:cysteine-type deubiquitinase activity"/>
    <property type="evidence" value="ECO:0007669"/>
    <property type="project" value="InterPro"/>
</dbReference>
<dbReference type="Pfam" id="PF06337">
    <property type="entry name" value="DUSP"/>
    <property type="match status" value="1"/>
</dbReference>
<dbReference type="InterPro" id="IPR028889">
    <property type="entry name" value="USP"/>
</dbReference>
<feature type="domain" description="DUSP" evidence="3">
    <location>
        <begin position="94"/>
        <end position="210"/>
    </location>
</feature>
<reference evidence="4" key="1">
    <citation type="submission" date="2022-08" db="EMBL/GenBank/DDBJ databases">
        <title>Novel sulphate-reducing endosymbionts in the free-living metamonad Anaeramoeba.</title>
        <authorList>
            <person name="Jerlstrom-Hultqvist J."/>
            <person name="Cepicka I."/>
            <person name="Gallot-Lavallee L."/>
            <person name="Salas-Leiva D."/>
            <person name="Curtis B.A."/>
            <person name="Zahonova K."/>
            <person name="Pipaliya S."/>
            <person name="Dacks J."/>
            <person name="Roger A.J."/>
        </authorList>
    </citation>
    <scope>NUCLEOTIDE SEQUENCE</scope>
    <source>
        <strain evidence="4">Busselton2</strain>
    </source>
</reference>
<feature type="region of interest" description="Disordered" evidence="1">
    <location>
        <begin position="142"/>
        <end position="165"/>
    </location>
</feature>
<dbReference type="Proteomes" id="UP001146793">
    <property type="component" value="Unassembled WGS sequence"/>
</dbReference>
<feature type="compositionally biased region" description="Basic and acidic residues" evidence="1">
    <location>
        <begin position="58"/>
        <end position="103"/>
    </location>
</feature>
<evidence type="ECO:0000256" key="1">
    <source>
        <dbReference type="SAM" id="MobiDB-lite"/>
    </source>
</evidence>
<dbReference type="InterPro" id="IPR035927">
    <property type="entry name" value="DUSP-like_sf"/>
</dbReference>
<organism evidence="4 5">
    <name type="scientific">Anaeramoeba flamelloides</name>
    <dbReference type="NCBI Taxonomy" id="1746091"/>
    <lineage>
        <taxon>Eukaryota</taxon>
        <taxon>Metamonada</taxon>
        <taxon>Anaeramoebidae</taxon>
        <taxon>Anaeramoeba</taxon>
    </lineage>
</organism>
<comment type="caution">
    <text evidence="4">The sequence shown here is derived from an EMBL/GenBank/DDBJ whole genome shotgun (WGS) entry which is preliminary data.</text>
</comment>
<feature type="compositionally biased region" description="Acidic residues" evidence="1">
    <location>
        <begin position="142"/>
        <end position="154"/>
    </location>
</feature>
<evidence type="ECO:0000313" key="5">
    <source>
        <dbReference type="Proteomes" id="UP001146793"/>
    </source>
</evidence>
<feature type="compositionally biased region" description="Basic and acidic residues" evidence="1">
    <location>
        <begin position="11"/>
        <end position="29"/>
    </location>
</feature>
<feature type="region of interest" description="Disordered" evidence="1">
    <location>
        <begin position="1151"/>
        <end position="1171"/>
    </location>
</feature>
<dbReference type="Pfam" id="PF00443">
    <property type="entry name" value="UCH"/>
    <property type="match status" value="1"/>
</dbReference>
<proteinExistence type="predicted"/>
<dbReference type="InterPro" id="IPR050185">
    <property type="entry name" value="Ub_carboxyl-term_hydrolase"/>
</dbReference>
<dbReference type="InterPro" id="IPR001394">
    <property type="entry name" value="Peptidase_C19_UCH"/>
</dbReference>
<protein>
    <submittedName>
        <fullName evidence="4">Ubiquitin carboxyl-terminal hydrolase</fullName>
    </submittedName>
</protein>
<feature type="region of interest" description="Disordered" evidence="1">
    <location>
        <begin position="1"/>
        <end position="103"/>
    </location>
</feature>
<name>A0AAV7ZP12_9EUKA</name>
<feature type="compositionally biased region" description="Acidic residues" evidence="1">
    <location>
        <begin position="865"/>
        <end position="877"/>
    </location>
</feature>
<feature type="region of interest" description="Disordered" evidence="1">
    <location>
        <begin position="759"/>
        <end position="783"/>
    </location>
</feature>
<feature type="compositionally biased region" description="Acidic residues" evidence="1">
    <location>
        <begin position="1162"/>
        <end position="1171"/>
    </location>
</feature>
<feature type="domain" description="USP" evidence="2">
    <location>
        <begin position="356"/>
        <end position="1117"/>
    </location>
</feature>
<dbReference type="PROSITE" id="PS51283">
    <property type="entry name" value="DUSP"/>
    <property type="match status" value="1"/>
</dbReference>
<dbReference type="Gene3D" id="3.30.2230.10">
    <property type="entry name" value="DUSP-like"/>
    <property type="match status" value="1"/>
</dbReference>